<proteinExistence type="predicted"/>
<keyword evidence="4" id="KW-0175">Coiled coil</keyword>
<dbReference type="GO" id="GO:0003700">
    <property type="term" value="F:DNA-binding transcription factor activity"/>
    <property type="evidence" value="ECO:0007669"/>
    <property type="project" value="InterPro"/>
</dbReference>
<keyword evidence="1" id="KW-0805">Transcription regulation</keyword>
<feature type="coiled-coil region" evidence="4">
    <location>
        <begin position="80"/>
        <end position="107"/>
    </location>
</feature>
<keyword evidence="3" id="KW-0804">Transcription</keyword>
<dbReference type="PANTHER" id="PTHR30204">
    <property type="entry name" value="REDOX-CYCLING DRUG-SENSING TRANSCRIPTIONAL ACTIVATOR SOXR"/>
    <property type="match status" value="1"/>
</dbReference>
<evidence type="ECO:0000256" key="4">
    <source>
        <dbReference type="SAM" id="Coils"/>
    </source>
</evidence>
<keyword evidence="2" id="KW-0238">DNA-binding</keyword>
<dbReference type="KEGG" id="mpaf:R5R33_02775"/>
<dbReference type="EMBL" id="CP137555">
    <property type="protein sequence ID" value="WOX06082.1"/>
    <property type="molecule type" value="Genomic_DNA"/>
</dbReference>
<dbReference type="PROSITE" id="PS00552">
    <property type="entry name" value="HTH_MERR_1"/>
    <property type="match status" value="1"/>
</dbReference>
<protein>
    <submittedName>
        <fullName evidence="6">MerR family transcriptional regulator</fullName>
    </submittedName>
</protein>
<evidence type="ECO:0000259" key="5">
    <source>
        <dbReference type="PROSITE" id="PS50937"/>
    </source>
</evidence>
<dbReference type="PANTHER" id="PTHR30204:SF94">
    <property type="entry name" value="HEAVY METAL-DEPENDENT TRANSCRIPTIONAL REGULATOR HI_0293-RELATED"/>
    <property type="match status" value="1"/>
</dbReference>
<dbReference type="PROSITE" id="PS50937">
    <property type="entry name" value="HTH_MERR_2"/>
    <property type="match status" value="1"/>
</dbReference>
<dbReference type="Pfam" id="PF13411">
    <property type="entry name" value="MerR_1"/>
    <property type="match status" value="1"/>
</dbReference>
<evidence type="ECO:0000256" key="1">
    <source>
        <dbReference type="ARBA" id="ARBA00023015"/>
    </source>
</evidence>
<dbReference type="RefSeq" id="WP_318954542.1">
    <property type="nucleotide sequence ID" value="NZ_CP137555.1"/>
</dbReference>
<dbReference type="Gene3D" id="1.10.1660.10">
    <property type="match status" value="1"/>
</dbReference>
<dbReference type="Proteomes" id="UP001302477">
    <property type="component" value="Chromosome"/>
</dbReference>
<dbReference type="InterPro" id="IPR000551">
    <property type="entry name" value="MerR-type_HTH_dom"/>
</dbReference>
<organism evidence="6 7">
    <name type="scientific">Microbulbifer pacificus</name>
    <dbReference type="NCBI Taxonomy" id="407164"/>
    <lineage>
        <taxon>Bacteria</taxon>
        <taxon>Pseudomonadati</taxon>
        <taxon>Pseudomonadota</taxon>
        <taxon>Gammaproteobacteria</taxon>
        <taxon>Cellvibrionales</taxon>
        <taxon>Microbulbiferaceae</taxon>
        <taxon>Microbulbifer</taxon>
    </lineage>
</organism>
<dbReference type="InterPro" id="IPR047057">
    <property type="entry name" value="MerR_fam"/>
</dbReference>
<accession>A0AAU0MZE7</accession>
<dbReference type="SMART" id="SM00422">
    <property type="entry name" value="HTH_MERR"/>
    <property type="match status" value="1"/>
</dbReference>
<evidence type="ECO:0000313" key="6">
    <source>
        <dbReference type="EMBL" id="WOX06082.1"/>
    </source>
</evidence>
<name>A0AAU0MZE7_9GAMM</name>
<evidence type="ECO:0000256" key="2">
    <source>
        <dbReference type="ARBA" id="ARBA00023125"/>
    </source>
</evidence>
<gene>
    <name evidence="6" type="ORF">R5R33_02775</name>
</gene>
<dbReference type="PRINTS" id="PR00040">
    <property type="entry name" value="HTHMERR"/>
</dbReference>
<sequence length="129" mass="14532">MNISQAAQRSGLSTKTLRYYESIDLLQPARGPNGYREYSRADVETLQFIQRARACGFSVDEVRQLLALHRDPARQSHDAKQLVEEKLQQIELQLQALKAMKVTLRELADSCAGDDSPECAILSQLANRD</sequence>
<evidence type="ECO:0000313" key="7">
    <source>
        <dbReference type="Proteomes" id="UP001302477"/>
    </source>
</evidence>
<dbReference type="GO" id="GO:0003677">
    <property type="term" value="F:DNA binding"/>
    <property type="evidence" value="ECO:0007669"/>
    <property type="project" value="UniProtKB-KW"/>
</dbReference>
<reference evidence="6 7" key="1">
    <citation type="submission" date="2023-10" db="EMBL/GenBank/DDBJ databases">
        <title>Description of Microbulbifer bruguierae sp. nov., isolated from the sediments of mangrove plant Bruguiera sexangula and comparative genomic analyses of the genus Microbulbifer.</title>
        <authorList>
            <person name="Long M."/>
        </authorList>
    </citation>
    <scope>NUCLEOTIDE SEQUENCE [LARGE SCALE GENOMIC DNA]</scope>
    <source>
        <strain evidence="6 7">SPO729</strain>
    </source>
</reference>
<evidence type="ECO:0000256" key="3">
    <source>
        <dbReference type="ARBA" id="ARBA00023163"/>
    </source>
</evidence>
<dbReference type="InterPro" id="IPR009061">
    <property type="entry name" value="DNA-bd_dom_put_sf"/>
</dbReference>
<dbReference type="SUPFAM" id="SSF46955">
    <property type="entry name" value="Putative DNA-binding domain"/>
    <property type="match status" value="1"/>
</dbReference>
<dbReference type="AlphaFoldDB" id="A0AAU0MZE7"/>
<keyword evidence="7" id="KW-1185">Reference proteome</keyword>
<feature type="domain" description="HTH merR-type" evidence="5">
    <location>
        <begin position="1"/>
        <end position="68"/>
    </location>
</feature>